<evidence type="ECO:0000256" key="8">
    <source>
        <dbReference type="ARBA" id="ARBA00022448"/>
    </source>
</evidence>
<dbReference type="FunFam" id="3.40.50.80:FF:000014">
    <property type="entry name" value="Na(+)-translocating NADH-quinone reductase subunit F"/>
    <property type="match status" value="1"/>
</dbReference>
<dbReference type="InterPro" id="IPR039261">
    <property type="entry name" value="FNR_nucleotide-bd"/>
</dbReference>
<keyword evidence="10" id="KW-0997">Cell inner membrane</keyword>
<dbReference type="InterPro" id="IPR001433">
    <property type="entry name" value="OxRdtase_FAD/NAD-bd"/>
</dbReference>
<keyword evidence="20 27" id="KW-0406">Ion transport</keyword>
<dbReference type="PANTHER" id="PTHR43644">
    <property type="entry name" value="NA(+)-TRANSLOCATING NADH-QUINONE REDUCTASE SUBUNIT"/>
    <property type="match status" value="1"/>
</dbReference>
<keyword evidence="8 27" id="KW-0813">Transport</keyword>
<dbReference type="Pfam" id="PF00111">
    <property type="entry name" value="Fer2"/>
    <property type="match status" value="1"/>
</dbReference>
<evidence type="ECO:0000256" key="21">
    <source>
        <dbReference type="ARBA" id="ARBA00023075"/>
    </source>
</evidence>
<dbReference type="PIRSF" id="PIRSF000044">
    <property type="entry name" value="Cis_Diol_DH_RD"/>
    <property type="match status" value="1"/>
</dbReference>
<dbReference type="InterPro" id="IPR017938">
    <property type="entry name" value="Riboflavin_synthase-like_b-brl"/>
</dbReference>
<comment type="caution">
    <text evidence="30">The sequence shown here is derived from an EMBL/GenBank/DDBJ whole genome shotgun (WGS) entry which is preliminary data.</text>
</comment>
<evidence type="ECO:0000256" key="15">
    <source>
        <dbReference type="ARBA" id="ARBA00022967"/>
    </source>
</evidence>
<dbReference type="EC" id="7.2.1.1" evidence="6 27"/>
<keyword evidence="12 27" id="KW-0001">2Fe-2S</keyword>
<evidence type="ECO:0000256" key="25">
    <source>
        <dbReference type="ARBA" id="ARBA00030787"/>
    </source>
</evidence>
<organism evidence="30 31">
    <name type="scientific">Enhygromyxa salina</name>
    <dbReference type="NCBI Taxonomy" id="215803"/>
    <lineage>
        <taxon>Bacteria</taxon>
        <taxon>Pseudomonadati</taxon>
        <taxon>Myxococcota</taxon>
        <taxon>Polyangia</taxon>
        <taxon>Nannocystales</taxon>
        <taxon>Nannocystaceae</taxon>
        <taxon>Enhygromyxa</taxon>
    </lineage>
</organism>
<dbReference type="SUPFAM" id="SSF54292">
    <property type="entry name" value="2Fe-2S ferredoxin-like"/>
    <property type="match status" value="1"/>
</dbReference>
<evidence type="ECO:0000256" key="11">
    <source>
        <dbReference type="ARBA" id="ARBA00022630"/>
    </source>
</evidence>
<comment type="cofactor">
    <cofactor evidence="27">
        <name>[2Fe-2S] cluster</name>
        <dbReference type="ChEBI" id="CHEBI:190135"/>
    </cofactor>
    <text evidence="27">Binds 1 [2Fe-2S] cluster.</text>
</comment>
<keyword evidence="18 27" id="KW-0520">NAD</keyword>
<protein>
    <recommendedName>
        <fullName evidence="7 27">Na(+)-translocating NADH-quinone reductase subunit F</fullName>
        <shortName evidence="27">Na(+)-NQR subunit F</shortName>
        <shortName evidence="27">Na(+)-translocating NQR subunit F</shortName>
        <ecNumber evidence="6 27">7.2.1.1</ecNumber>
    </recommendedName>
    <alternativeName>
        <fullName evidence="25 27">NQR complex subunit F</fullName>
    </alternativeName>
    <alternativeName>
        <fullName evidence="24 27">NQR-1 subunit F</fullName>
    </alternativeName>
</protein>
<evidence type="ECO:0000256" key="22">
    <source>
        <dbReference type="ARBA" id="ARBA00023136"/>
    </source>
</evidence>
<dbReference type="GO" id="GO:0009055">
    <property type="term" value="F:electron transfer activity"/>
    <property type="evidence" value="ECO:0007669"/>
    <property type="project" value="UniProtKB-UniRule"/>
</dbReference>
<dbReference type="NCBIfam" id="TIGR01941">
    <property type="entry name" value="nqrF"/>
    <property type="match status" value="1"/>
</dbReference>
<dbReference type="SUPFAM" id="SSF63380">
    <property type="entry name" value="Riboflavin synthase domain-like"/>
    <property type="match status" value="1"/>
</dbReference>
<feature type="transmembrane region" description="Helical" evidence="27">
    <location>
        <begin position="26"/>
        <end position="49"/>
    </location>
</feature>
<dbReference type="SUPFAM" id="SSF52343">
    <property type="entry name" value="Ferredoxin reductase-like, C-terminal NADP-linked domain"/>
    <property type="match status" value="1"/>
</dbReference>
<proteinExistence type="inferred from homology"/>
<evidence type="ECO:0000256" key="23">
    <source>
        <dbReference type="ARBA" id="ARBA00023201"/>
    </source>
</evidence>
<feature type="binding site" evidence="27">
    <location>
        <position position="100"/>
    </location>
    <ligand>
        <name>[2Fe-2S] cluster</name>
        <dbReference type="ChEBI" id="CHEBI:190135"/>
    </ligand>
</feature>
<dbReference type="GO" id="GO:0016655">
    <property type="term" value="F:oxidoreductase activity, acting on NAD(P)H, quinone or similar compound as acceptor"/>
    <property type="evidence" value="ECO:0007669"/>
    <property type="project" value="InterPro"/>
</dbReference>
<dbReference type="GO" id="GO:0006814">
    <property type="term" value="P:sodium ion transport"/>
    <property type="evidence" value="ECO:0007669"/>
    <property type="project" value="UniProtKB-UniRule"/>
</dbReference>
<evidence type="ECO:0000256" key="17">
    <source>
        <dbReference type="ARBA" id="ARBA00023014"/>
    </source>
</evidence>
<dbReference type="Gene3D" id="3.10.20.30">
    <property type="match status" value="1"/>
</dbReference>
<evidence type="ECO:0000256" key="27">
    <source>
        <dbReference type="HAMAP-Rule" id="MF_00430"/>
    </source>
</evidence>
<dbReference type="OrthoDB" id="9806195at2"/>
<evidence type="ECO:0000256" key="19">
    <source>
        <dbReference type="ARBA" id="ARBA00023053"/>
    </source>
</evidence>
<dbReference type="Pfam" id="PF00970">
    <property type="entry name" value="FAD_binding_6"/>
    <property type="match status" value="1"/>
</dbReference>
<dbReference type="InterPro" id="IPR017927">
    <property type="entry name" value="FAD-bd_FR_type"/>
</dbReference>
<name>A0A2S9Y0Z9_9BACT</name>
<dbReference type="Gene3D" id="3.40.50.80">
    <property type="entry name" value="Nucleotide-binding domain of ferredoxin-NADP reductase (FNR) module"/>
    <property type="match status" value="1"/>
</dbReference>
<dbReference type="HAMAP" id="MF_00430">
    <property type="entry name" value="NqrF"/>
    <property type="match status" value="1"/>
</dbReference>
<evidence type="ECO:0000256" key="4">
    <source>
        <dbReference type="ARBA" id="ARBA00005570"/>
    </source>
</evidence>
<dbReference type="PROSITE" id="PS51085">
    <property type="entry name" value="2FE2S_FER_2"/>
    <property type="match status" value="1"/>
</dbReference>
<feature type="binding site" evidence="27">
    <location>
        <position position="94"/>
    </location>
    <ligand>
        <name>[2Fe-2S] cluster</name>
        <dbReference type="ChEBI" id="CHEBI:190135"/>
    </ligand>
</feature>
<feature type="domain" description="2Fe-2S ferredoxin-type" evidence="28">
    <location>
        <begin position="57"/>
        <end position="151"/>
    </location>
</feature>
<dbReference type="CDD" id="cd06188">
    <property type="entry name" value="NADH_quinone_reductase"/>
    <property type="match status" value="1"/>
</dbReference>
<dbReference type="CDD" id="cd00207">
    <property type="entry name" value="fer2"/>
    <property type="match status" value="1"/>
</dbReference>
<comment type="subcellular location">
    <subcellularLocation>
        <location evidence="3">Cell inner membrane</location>
    </subcellularLocation>
    <subcellularLocation>
        <location evidence="27">Cell membrane</location>
        <topology evidence="27">Single-pass membrane protein</topology>
    </subcellularLocation>
</comment>
<gene>
    <name evidence="27 30" type="primary">nqrF</name>
    <name evidence="30" type="ORF">ENSA5_29480</name>
</gene>
<dbReference type="GO" id="GO:0046872">
    <property type="term" value="F:metal ion binding"/>
    <property type="evidence" value="ECO:0007669"/>
    <property type="project" value="UniProtKB-KW"/>
</dbReference>
<dbReference type="PROSITE" id="PS51384">
    <property type="entry name" value="FAD_FR"/>
    <property type="match status" value="1"/>
</dbReference>
<feature type="binding site" evidence="27">
    <location>
        <position position="103"/>
    </location>
    <ligand>
        <name>[2Fe-2S] cluster</name>
        <dbReference type="ChEBI" id="CHEBI:190135"/>
    </ligand>
</feature>
<dbReference type="RefSeq" id="WP_106392327.1">
    <property type="nucleotide sequence ID" value="NZ_PVNK01000144.1"/>
</dbReference>
<dbReference type="InterPro" id="IPR012675">
    <property type="entry name" value="Beta-grasp_dom_sf"/>
</dbReference>
<keyword evidence="21 27" id="KW-0830">Ubiquinone</keyword>
<evidence type="ECO:0000256" key="3">
    <source>
        <dbReference type="ARBA" id="ARBA00004533"/>
    </source>
</evidence>
<keyword evidence="16 27" id="KW-0408">Iron</keyword>
<dbReference type="Pfam" id="PF00175">
    <property type="entry name" value="NAD_binding_1"/>
    <property type="match status" value="1"/>
</dbReference>
<evidence type="ECO:0000313" key="31">
    <source>
        <dbReference type="Proteomes" id="UP000237968"/>
    </source>
</evidence>
<evidence type="ECO:0000256" key="26">
    <source>
        <dbReference type="ARBA" id="ARBA00048891"/>
    </source>
</evidence>
<comment type="function">
    <text evidence="2 27">NQR complex catalyzes the reduction of ubiquinone-1 to ubiquinol by two successive reactions, coupled with the transport of Na(+) ions from the cytoplasm to the periplasm. The first step is catalyzed by NqrF, which accepts electrons from NADH and reduces ubiquinone-1 to ubisemiquinone by a one-electron transfer pathway.</text>
</comment>
<keyword evidence="15 27" id="KW-1278">Translocase</keyword>
<evidence type="ECO:0000256" key="7">
    <source>
        <dbReference type="ARBA" id="ARBA00019729"/>
    </source>
</evidence>
<keyword evidence="13 27" id="KW-0479">Metal-binding</keyword>
<evidence type="ECO:0000256" key="9">
    <source>
        <dbReference type="ARBA" id="ARBA00022475"/>
    </source>
</evidence>
<keyword evidence="11 27" id="KW-0285">Flavoprotein</keyword>
<keyword evidence="27" id="KW-1133">Transmembrane helix</keyword>
<evidence type="ECO:0000256" key="18">
    <source>
        <dbReference type="ARBA" id="ARBA00023027"/>
    </source>
</evidence>
<keyword evidence="23 27" id="KW-0739">Sodium transport</keyword>
<keyword evidence="14 27" id="KW-0274">FAD</keyword>
<keyword evidence="30" id="KW-0560">Oxidoreductase</keyword>
<dbReference type="InterPro" id="IPR036010">
    <property type="entry name" value="2Fe-2S_ferredoxin-like_sf"/>
</dbReference>
<evidence type="ECO:0000313" key="30">
    <source>
        <dbReference type="EMBL" id="PRP98792.1"/>
    </source>
</evidence>
<evidence type="ECO:0000256" key="20">
    <source>
        <dbReference type="ARBA" id="ARBA00023065"/>
    </source>
</evidence>
<evidence type="ECO:0000259" key="29">
    <source>
        <dbReference type="PROSITE" id="PS51384"/>
    </source>
</evidence>
<evidence type="ECO:0000256" key="5">
    <source>
        <dbReference type="ARBA" id="ARBA00011309"/>
    </source>
</evidence>
<sequence>MFETLPMLLAAAEAEAATVAEMSNGMMVALSTGMFVAIVLGLVVVIVVARKQLVNTADVTILINDDDNKALKVPAGSTLLNTLAANKIFIPSACGGMGSCGVCKVHVKDGGGAVLPTEVGWLTRGEMREGCRLSCQVKVKQDMKIEVEPEIFSVRKWECTVRSNHNVATFIKELILNLPEGEEVPFRAGGYIQIECPPHTAHYKDFDIEEEYRGDWDRFDMWRFTSVVEEDVVRAYSMANYPEEKGIIMLNVRVASPPPRQPHLPPGQMSSYIFNLKPGDKVTISGPYGEFFARDTDAEMVFIGGGAGMAPMRSHIFDQFKRLRTDRKVTFWYGARSLREAFYVDHFDGIAEEFPNFEWTLALSDPLPEDNWEGPTGFIHQVAYDEYLKDHPAPEDCEFYICGPPMMNQAVIKMALQLGVEPENVMFDDFG</sequence>
<dbReference type="GO" id="GO:0051537">
    <property type="term" value="F:2 iron, 2 sulfur cluster binding"/>
    <property type="evidence" value="ECO:0007669"/>
    <property type="project" value="UniProtKB-KW"/>
</dbReference>
<dbReference type="Proteomes" id="UP000237968">
    <property type="component" value="Unassembled WGS sequence"/>
</dbReference>
<dbReference type="Gene3D" id="2.40.30.10">
    <property type="entry name" value="Translation factors"/>
    <property type="match status" value="1"/>
</dbReference>
<dbReference type="EMBL" id="PVNK01000144">
    <property type="protein sequence ID" value="PRP98792.1"/>
    <property type="molecule type" value="Genomic_DNA"/>
</dbReference>
<keyword evidence="27" id="KW-0812">Transmembrane</keyword>
<dbReference type="InterPro" id="IPR008333">
    <property type="entry name" value="Cbr1-like_FAD-bd_dom"/>
</dbReference>
<feature type="binding site" evidence="27">
    <location>
        <position position="135"/>
    </location>
    <ligand>
        <name>[2Fe-2S] cluster</name>
        <dbReference type="ChEBI" id="CHEBI:190135"/>
    </ligand>
</feature>
<dbReference type="GO" id="GO:0005886">
    <property type="term" value="C:plasma membrane"/>
    <property type="evidence" value="ECO:0007669"/>
    <property type="project" value="UniProtKB-SubCell"/>
</dbReference>
<keyword evidence="17 27" id="KW-0411">Iron-sulfur</keyword>
<dbReference type="PANTHER" id="PTHR43644:SF1">
    <property type="entry name" value="NAD(P)H-FLAVIN REDUCTASE"/>
    <property type="match status" value="1"/>
</dbReference>
<evidence type="ECO:0000256" key="14">
    <source>
        <dbReference type="ARBA" id="ARBA00022827"/>
    </source>
</evidence>
<evidence type="ECO:0000256" key="6">
    <source>
        <dbReference type="ARBA" id="ARBA00013099"/>
    </source>
</evidence>
<dbReference type="AlphaFoldDB" id="A0A2S9Y0Z9"/>
<evidence type="ECO:0000256" key="16">
    <source>
        <dbReference type="ARBA" id="ARBA00023004"/>
    </source>
</evidence>
<evidence type="ECO:0000256" key="1">
    <source>
        <dbReference type="ARBA" id="ARBA00001974"/>
    </source>
</evidence>
<evidence type="ECO:0000256" key="12">
    <source>
        <dbReference type="ARBA" id="ARBA00022714"/>
    </source>
</evidence>
<reference evidence="30 31" key="1">
    <citation type="submission" date="2018-03" db="EMBL/GenBank/DDBJ databases">
        <title>Draft Genome Sequences of the Obligatory Marine Myxobacteria Enhygromyxa salina SWB005.</title>
        <authorList>
            <person name="Poehlein A."/>
            <person name="Moghaddam J.A."/>
            <person name="Harms H."/>
            <person name="Alanjari M."/>
            <person name="Koenig G.M."/>
            <person name="Daniel R."/>
            <person name="Schaeberle T.F."/>
        </authorList>
    </citation>
    <scope>NUCLEOTIDE SEQUENCE [LARGE SCALE GENOMIC DNA]</scope>
    <source>
        <strain evidence="30 31">SWB005</strain>
    </source>
</reference>
<feature type="domain" description="FAD-binding FR-type" evidence="29">
    <location>
        <begin position="154"/>
        <end position="294"/>
    </location>
</feature>
<comment type="cofactor">
    <cofactor evidence="1 27">
        <name>FAD</name>
        <dbReference type="ChEBI" id="CHEBI:57692"/>
    </cofactor>
</comment>
<comment type="similarity">
    <text evidence="4 27">Belongs to the NqrF family.</text>
</comment>
<keyword evidence="19 27" id="KW-0915">Sodium</keyword>
<comment type="subunit">
    <text evidence="5 27">Composed of six subunits; NqrA, NqrB, NqrC, NqrD, NqrE and NqrF.</text>
</comment>
<dbReference type="InterPro" id="IPR001041">
    <property type="entry name" value="2Fe-2S_ferredoxin-type"/>
</dbReference>
<evidence type="ECO:0000256" key="2">
    <source>
        <dbReference type="ARBA" id="ARBA00002972"/>
    </source>
</evidence>
<evidence type="ECO:0000256" key="13">
    <source>
        <dbReference type="ARBA" id="ARBA00022723"/>
    </source>
</evidence>
<dbReference type="InterPro" id="IPR010205">
    <property type="entry name" value="NqrF"/>
</dbReference>
<evidence type="ECO:0000259" key="28">
    <source>
        <dbReference type="PROSITE" id="PS51085"/>
    </source>
</evidence>
<keyword evidence="22 27" id="KW-0472">Membrane</keyword>
<evidence type="ECO:0000256" key="24">
    <source>
        <dbReference type="ARBA" id="ARBA00030032"/>
    </source>
</evidence>
<comment type="catalytic activity">
    <reaction evidence="26 27">
        <text>a ubiquinone + n Na(+)(in) + NADH + H(+) = a ubiquinol + n Na(+)(out) + NAD(+)</text>
        <dbReference type="Rhea" id="RHEA:47748"/>
        <dbReference type="Rhea" id="RHEA-COMP:9565"/>
        <dbReference type="Rhea" id="RHEA-COMP:9566"/>
        <dbReference type="ChEBI" id="CHEBI:15378"/>
        <dbReference type="ChEBI" id="CHEBI:16389"/>
        <dbReference type="ChEBI" id="CHEBI:17976"/>
        <dbReference type="ChEBI" id="CHEBI:29101"/>
        <dbReference type="ChEBI" id="CHEBI:57540"/>
        <dbReference type="ChEBI" id="CHEBI:57945"/>
        <dbReference type="EC" id="7.2.1.1"/>
    </reaction>
</comment>
<accession>A0A2S9Y0Z9</accession>
<keyword evidence="31" id="KW-1185">Reference proteome</keyword>
<evidence type="ECO:0000256" key="10">
    <source>
        <dbReference type="ARBA" id="ARBA00022519"/>
    </source>
</evidence>
<keyword evidence="9 27" id="KW-1003">Cell membrane</keyword>